<dbReference type="Proteomes" id="UP000265427">
    <property type="component" value="Unassembled WGS sequence"/>
</dbReference>
<protein>
    <recommendedName>
        <fullName evidence="6">BTB domain-containing protein</fullName>
    </recommendedName>
</protein>
<reference evidence="4 5" key="1">
    <citation type="submission" date="2018-08" db="EMBL/GenBank/DDBJ databases">
        <title>Aphanomyces genome sequencing and annotation.</title>
        <authorList>
            <person name="Minardi D."/>
            <person name="Oidtmann B."/>
            <person name="Van Der Giezen M."/>
            <person name="Studholme D.J."/>
        </authorList>
    </citation>
    <scope>NUCLEOTIDE SEQUENCE [LARGE SCALE GENOMIC DNA]</scope>
    <source>
        <strain evidence="4 5">Kv</strain>
    </source>
</reference>
<dbReference type="Pfam" id="PF11822">
    <property type="entry name" value="BTB_SANBR"/>
    <property type="match status" value="1"/>
</dbReference>
<evidence type="ECO:0008006" key="6">
    <source>
        <dbReference type="Google" id="ProtNLM"/>
    </source>
</evidence>
<feature type="domain" description="BTB" evidence="3">
    <location>
        <begin position="178"/>
        <end position="251"/>
    </location>
</feature>
<dbReference type="InterPro" id="IPR011333">
    <property type="entry name" value="SKP1/BTB/POZ_sf"/>
</dbReference>
<feature type="region of interest" description="Disordered" evidence="1">
    <location>
        <begin position="126"/>
        <end position="157"/>
    </location>
</feature>
<proteinExistence type="predicted"/>
<evidence type="ECO:0000313" key="4">
    <source>
        <dbReference type="EMBL" id="RHY15313.1"/>
    </source>
</evidence>
<dbReference type="Pfam" id="PF00069">
    <property type="entry name" value="Pkinase"/>
    <property type="match status" value="1"/>
</dbReference>
<dbReference type="InterPro" id="IPR029058">
    <property type="entry name" value="AB_hydrolase_fold"/>
</dbReference>
<evidence type="ECO:0000259" key="3">
    <source>
        <dbReference type="PROSITE" id="PS50097"/>
    </source>
</evidence>
<feature type="domain" description="Protein kinase" evidence="2">
    <location>
        <begin position="1"/>
        <end position="224"/>
    </location>
</feature>
<dbReference type="InterPro" id="IPR000210">
    <property type="entry name" value="BTB/POZ_dom"/>
</dbReference>
<evidence type="ECO:0000313" key="5">
    <source>
        <dbReference type="Proteomes" id="UP000265427"/>
    </source>
</evidence>
<evidence type="ECO:0000256" key="1">
    <source>
        <dbReference type="SAM" id="MobiDB-lite"/>
    </source>
</evidence>
<dbReference type="InterPro" id="IPR045902">
    <property type="entry name" value="SANBR-like"/>
</dbReference>
<sequence length="922" mass="102666">MKSLPHKHIVQYHGVKQKKRTLEISMEYMPGGSLSAYIRAVGGSLTMERTKQYTWQLVRAVQFLHDHRIAHRKLGSPFPDIRLSSPVMSPQTSPAGSILSGAKSMAEAGFPTLKMRPELRRIATAPQSVKRLGDSSPKALKLPPLSARGVPAQSASPVEFDRNIEEGSHKFKKISAASDETIVIHVCDEFRKVNKDFVCNKVLLLDNMKYFKAYLNDASNHEDIDISVHCDVSIFEWLFNYIHADGATTNSKASPSTLAVDNVTSILISSDFLQMDFLVSECASFISQHLEEVVGMPGDLLCISDSILDKIAAMCTMEQLDAIEVSKDKLCYKLYTKRLHRIVSALKDKEDGASAAVECCVLCGVVYYTGHRGFLVCRRAKLSIGRHGNIVARHEAKPEWKLDAWVKSLTISFPARQAFWKVWGAMQCLYCVDCHMYFTGTELNECYYHDPSEPTNDDSCYGCCGAKRFAAATRPSSGCKIKAHTYASINYYSTDSSEYAMPEVLERLHQLVASHADLMAREPPATDMASQQTATKFAGVHEMLAGHVKPQISMLATCDVSNELMKAIKSNLPEVSTPQTRKQWKIDLLQEKDRIRVQMLSSALTKMRVEYKLDMVEVLHTTGTLVNDRNQTLWYQKLVPQQTELRGLLLFIHGILEHSSRYTEFLNTLAAAGFAVYALDLIGHGRSEGERGYFDRYTDVVDDVDRVLHYAKAELKESHPNINKTILVGLSFGGLVTNLTLLRKTHEIHAAVLCAPAINVPRTFTLNVQAYFGSILSDNFPKWRVVPGVEATALSAESDVLAAREQDDLITTGLMCARVGNEILLAFDHVDQSKHMITLPVLIVVGTAYRTSVGMQLNTVTGTLEKVVCPKSIEGFHRDIPSTDKELKVFDDMGHSLLSEANRGAVFSHITAWLTTRFDLVA</sequence>
<organism evidence="4 5">
    <name type="scientific">Aphanomyces astaci</name>
    <name type="common">Crayfish plague agent</name>
    <dbReference type="NCBI Taxonomy" id="112090"/>
    <lineage>
        <taxon>Eukaryota</taxon>
        <taxon>Sar</taxon>
        <taxon>Stramenopiles</taxon>
        <taxon>Oomycota</taxon>
        <taxon>Saprolegniomycetes</taxon>
        <taxon>Saprolegniales</taxon>
        <taxon>Verrucalvaceae</taxon>
        <taxon>Aphanomyces</taxon>
    </lineage>
</organism>
<name>A0A397B9F3_APHAT</name>
<dbReference type="InterPro" id="IPR011009">
    <property type="entry name" value="Kinase-like_dom_sf"/>
</dbReference>
<dbReference type="VEuPathDB" id="FungiDB:H257_04325"/>
<dbReference type="GO" id="GO:0005524">
    <property type="term" value="F:ATP binding"/>
    <property type="evidence" value="ECO:0007669"/>
    <property type="project" value="InterPro"/>
</dbReference>
<dbReference type="AlphaFoldDB" id="A0A397B9F3"/>
<dbReference type="InterPro" id="IPR021777">
    <property type="entry name" value="SANBR_BTB"/>
</dbReference>
<dbReference type="PANTHER" id="PTHR20946">
    <property type="entry name" value="SANT AND BTB DOMAIN REGULATOR OF CLASS SWITCH RECOMBINATION"/>
    <property type="match status" value="1"/>
</dbReference>
<dbReference type="Pfam" id="PF12146">
    <property type="entry name" value="Hydrolase_4"/>
    <property type="match status" value="1"/>
</dbReference>
<gene>
    <name evidence="4" type="ORF">DYB36_005364</name>
</gene>
<dbReference type="SUPFAM" id="SSF56112">
    <property type="entry name" value="Protein kinase-like (PK-like)"/>
    <property type="match status" value="1"/>
</dbReference>
<accession>A0A397B9F3</accession>
<dbReference type="PROSITE" id="PS50011">
    <property type="entry name" value="PROTEIN_KINASE_DOM"/>
    <property type="match status" value="1"/>
</dbReference>
<dbReference type="InterPro" id="IPR000719">
    <property type="entry name" value="Prot_kinase_dom"/>
</dbReference>
<dbReference type="PANTHER" id="PTHR20946:SF0">
    <property type="entry name" value="SANT AND BTB DOMAIN REGULATOR OF CLASS SWITCH RECOMBINATION"/>
    <property type="match status" value="1"/>
</dbReference>
<dbReference type="Gene3D" id="3.30.710.10">
    <property type="entry name" value="Potassium Channel Kv1.1, Chain A"/>
    <property type="match status" value="1"/>
</dbReference>
<dbReference type="InterPro" id="IPR022742">
    <property type="entry name" value="Hydrolase_4"/>
</dbReference>
<dbReference type="GO" id="GO:0004672">
    <property type="term" value="F:protein kinase activity"/>
    <property type="evidence" value="ECO:0007669"/>
    <property type="project" value="InterPro"/>
</dbReference>
<dbReference type="Gene3D" id="3.40.50.1820">
    <property type="entry name" value="alpha/beta hydrolase"/>
    <property type="match status" value="1"/>
</dbReference>
<comment type="caution">
    <text evidence="4">The sequence shown here is derived from an EMBL/GenBank/DDBJ whole genome shotgun (WGS) entry which is preliminary data.</text>
</comment>
<evidence type="ECO:0000259" key="2">
    <source>
        <dbReference type="PROSITE" id="PS50011"/>
    </source>
</evidence>
<dbReference type="VEuPathDB" id="FungiDB:H257_04326"/>
<dbReference type="EMBL" id="QUSZ01004226">
    <property type="protein sequence ID" value="RHY15313.1"/>
    <property type="molecule type" value="Genomic_DNA"/>
</dbReference>
<dbReference type="VEuPathDB" id="FungiDB:H257_04324"/>
<dbReference type="SUPFAM" id="SSF53474">
    <property type="entry name" value="alpha/beta-Hydrolases"/>
    <property type="match status" value="1"/>
</dbReference>
<dbReference type="Gene3D" id="1.10.510.10">
    <property type="entry name" value="Transferase(Phosphotransferase) domain 1"/>
    <property type="match status" value="1"/>
</dbReference>
<dbReference type="SUPFAM" id="SSF54695">
    <property type="entry name" value="POZ domain"/>
    <property type="match status" value="1"/>
</dbReference>
<dbReference type="PROSITE" id="PS50097">
    <property type="entry name" value="BTB"/>
    <property type="match status" value="1"/>
</dbReference>